<sequence>MNPGDRDPAREWTRARLVRSYEARAALGRGEESRTPVSDSGAPRTSTEADPPLEGPGGLGLEDPPLRVRDRPAVALTIGGWKAVPLPATARAYPRGQAAYQRKDYSIAASEREIASALKYPKVTGRTNWARAIEGGPVCGTRMGVGRQTLPDRSGDMDDSAGVGHTEGPRTLGEASPRVEL</sequence>
<evidence type="ECO:0000313" key="3">
    <source>
        <dbReference type="Proteomes" id="UP001066276"/>
    </source>
</evidence>
<dbReference type="AlphaFoldDB" id="A0AAV7LIC2"/>
<accession>A0AAV7LIC2</accession>
<comment type="caution">
    <text evidence="2">The sequence shown here is derived from an EMBL/GenBank/DDBJ whole genome shotgun (WGS) entry which is preliminary data.</text>
</comment>
<protein>
    <submittedName>
        <fullName evidence="2">Uncharacterized protein</fullName>
    </submittedName>
</protein>
<name>A0AAV7LIC2_PLEWA</name>
<evidence type="ECO:0000313" key="2">
    <source>
        <dbReference type="EMBL" id="KAJ1090772.1"/>
    </source>
</evidence>
<dbReference type="EMBL" id="JANPWB010000015">
    <property type="protein sequence ID" value="KAJ1090772.1"/>
    <property type="molecule type" value="Genomic_DNA"/>
</dbReference>
<dbReference type="Proteomes" id="UP001066276">
    <property type="component" value="Chromosome 11"/>
</dbReference>
<organism evidence="2 3">
    <name type="scientific">Pleurodeles waltl</name>
    <name type="common">Iberian ribbed newt</name>
    <dbReference type="NCBI Taxonomy" id="8319"/>
    <lineage>
        <taxon>Eukaryota</taxon>
        <taxon>Metazoa</taxon>
        <taxon>Chordata</taxon>
        <taxon>Craniata</taxon>
        <taxon>Vertebrata</taxon>
        <taxon>Euteleostomi</taxon>
        <taxon>Amphibia</taxon>
        <taxon>Batrachia</taxon>
        <taxon>Caudata</taxon>
        <taxon>Salamandroidea</taxon>
        <taxon>Salamandridae</taxon>
        <taxon>Pleurodelinae</taxon>
        <taxon>Pleurodeles</taxon>
    </lineage>
</organism>
<proteinExistence type="predicted"/>
<evidence type="ECO:0000256" key="1">
    <source>
        <dbReference type="SAM" id="MobiDB-lite"/>
    </source>
</evidence>
<feature type="region of interest" description="Disordered" evidence="1">
    <location>
        <begin position="23"/>
        <end position="66"/>
    </location>
</feature>
<gene>
    <name evidence="2" type="ORF">NDU88_003901</name>
</gene>
<keyword evidence="3" id="KW-1185">Reference proteome</keyword>
<feature type="compositionally biased region" description="Polar residues" evidence="1">
    <location>
        <begin position="35"/>
        <end position="48"/>
    </location>
</feature>
<feature type="region of interest" description="Disordered" evidence="1">
    <location>
        <begin position="140"/>
        <end position="181"/>
    </location>
</feature>
<reference evidence="2" key="1">
    <citation type="journal article" date="2022" name="bioRxiv">
        <title>Sequencing and chromosome-scale assembly of the giantPleurodeles waltlgenome.</title>
        <authorList>
            <person name="Brown T."/>
            <person name="Elewa A."/>
            <person name="Iarovenko S."/>
            <person name="Subramanian E."/>
            <person name="Araus A.J."/>
            <person name="Petzold A."/>
            <person name="Susuki M."/>
            <person name="Suzuki K.-i.T."/>
            <person name="Hayashi T."/>
            <person name="Toyoda A."/>
            <person name="Oliveira C."/>
            <person name="Osipova E."/>
            <person name="Leigh N.D."/>
            <person name="Simon A."/>
            <person name="Yun M.H."/>
        </authorList>
    </citation>
    <scope>NUCLEOTIDE SEQUENCE</scope>
    <source>
        <strain evidence="2">20211129_DDA</strain>
        <tissue evidence="2">Liver</tissue>
    </source>
</reference>